<gene>
    <name evidence="1" type="ORF">CRENPOLYSF2_1340007</name>
</gene>
<keyword evidence="2" id="KW-1185">Reference proteome</keyword>
<dbReference type="AlphaFoldDB" id="A0A1R4H0P9"/>
<evidence type="ECO:0000313" key="1">
    <source>
        <dbReference type="EMBL" id="SJM89804.1"/>
    </source>
</evidence>
<sequence length="62" mass="7202">MICLLLTCQQYFFDSVHIKWDSPRWFSSLRKAMLNPHSNPVCRFDFHTGLIAVSLDTTTSPK</sequence>
<protein>
    <submittedName>
        <fullName evidence="1">Uncharacterized protein</fullName>
    </submittedName>
</protein>
<dbReference type="EMBL" id="FUKJ01000040">
    <property type="protein sequence ID" value="SJM89804.1"/>
    <property type="molecule type" value="Genomic_DNA"/>
</dbReference>
<name>A0A1R4H0P9_9GAMM</name>
<accession>A0A1R4H0P9</accession>
<proteinExistence type="predicted"/>
<reference evidence="2" key="1">
    <citation type="submission" date="2017-02" db="EMBL/GenBank/DDBJ databases">
        <authorList>
            <person name="Daims H."/>
        </authorList>
    </citation>
    <scope>NUCLEOTIDE SEQUENCE [LARGE SCALE GENOMIC DNA]</scope>
</reference>
<organism evidence="1 2">
    <name type="scientific">Crenothrix polyspora</name>
    <dbReference type="NCBI Taxonomy" id="360316"/>
    <lineage>
        <taxon>Bacteria</taxon>
        <taxon>Pseudomonadati</taxon>
        <taxon>Pseudomonadota</taxon>
        <taxon>Gammaproteobacteria</taxon>
        <taxon>Methylococcales</taxon>
        <taxon>Crenotrichaceae</taxon>
        <taxon>Crenothrix</taxon>
    </lineage>
</organism>
<dbReference type="Proteomes" id="UP000195442">
    <property type="component" value="Unassembled WGS sequence"/>
</dbReference>
<evidence type="ECO:0000313" key="2">
    <source>
        <dbReference type="Proteomes" id="UP000195442"/>
    </source>
</evidence>